<feature type="compositionally biased region" description="Polar residues" evidence="1">
    <location>
        <begin position="56"/>
        <end position="73"/>
    </location>
</feature>
<reference evidence="2" key="1">
    <citation type="submission" date="2019-03" db="EMBL/GenBank/DDBJ databases">
        <authorList>
            <person name="Mank J."/>
            <person name="Almeida P."/>
        </authorList>
    </citation>
    <scope>NUCLEOTIDE SEQUENCE</scope>
    <source>
        <strain evidence="2">78183</strain>
    </source>
</reference>
<gene>
    <name evidence="2" type="ORF">SVIM_LOCUS253571</name>
</gene>
<dbReference type="EMBL" id="CAADRP010001577">
    <property type="protein sequence ID" value="VFU42351.1"/>
    <property type="molecule type" value="Genomic_DNA"/>
</dbReference>
<dbReference type="PANTHER" id="PTHR31170:SF17">
    <property type="match status" value="1"/>
</dbReference>
<feature type="region of interest" description="Disordered" evidence="1">
    <location>
        <begin position="54"/>
        <end position="76"/>
    </location>
</feature>
<dbReference type="AlphaFoldDB" id="A0A6N2LQB9"/>
<protein>
    <submittedName>
        <fullName evidence="2">Uncharacterized protein</fullName>
    </submittedName>
</protein>
<name>A0A6N2LQB9_SALVM</name>
<dbReference type="PANTHER" id="PTHR31170">
    <property type="entry name" value="BNAC04G53230D PROTEIN"/>
    <property type="match status" value="1"/>
</dbReference>
<accession>A0A6N2LQB9</accession>
<sequence length="235" mass="26902">MDRSHAFPQCFNESPPSTCFCTGFPSPTVTMAREENQILDCAADFPVQSCYRESEQGIQNNHRTESGRPSSTDQSHEVSLHIVEIATLRKLLETKKVFSPACCIYRVPARLRELNEKAYTPRVVSIGPLHHGKENLKAMDDHKIMYMQQFLERSEVSVEDLINVVKVKETELRICYEETIDLSREDFATMILLDAVFVIMVLLKFDDVGESGEIESGDQIFSRPFKIEDVMFDRI</sequence>
<organism evidence="2">
    <name type="scientific">Salix viminalis</name>
    <name type="common">Common osier</name>
    <name type="synonym">Basket willow</name>
    <dbReference type="NCBI Taxonomy" id="40686"/>
    <lineage>
        <taxon>Eukaryota</taxon>
        <taxon>Viridiplantae</taxon>
        <taxon>Streptophyta</taxon>
        <taxon>Embryophyta</taxon>
        <taxon>Tracheophyta</taxon>
        <taxon>Spermatophyta</taxon>
        <taxon>Magnoliopsida</taxon>
        <taxon>eudicotyledons</taxon>
        <taxon>Gunneridae</taxon>
        <taxon>Pentapetalae</taxon>
        <taxon>rosids</taxon>
        <taxon>fabids</taxon>
        <taxon>Malpighiales</taxon>
        <taxon>Salicaceae</taxon>
        <taxon>Saliceae</taxon>
        <taxon>Salix</taxon>
    </lineage>
</organism>
<dbReference type="InterPro" id="IPR004158">
    <property type="entry name" value="DUF247_pln"/>
</dbReference>
<proteinExistence type="predicted"/>
<evidence type="ECO:0000256" key="1">
    <source>
        <dbReference type="SAM" id="MobiDB-lite"/>
    </source>
</evidence>
<dbReference type="Pfam" id="PF03140">
    <property type="entry name" value="DUF247"/>
    <property type="match status" value="1"/>
</dbReference>
<evidence type="ECO:0000313" key="2">
    <source>
        <dbReference type="EMBL" id="VFU42351.1"/>
    </source>
</evidence>